<dbReference type="Proteomes" id="UP000193144">
    <property type="component" value="Unassembled WGS sequence"/>
</dbReference>
<organism evidence="2 3">
    <name type="scientific">Clohesyomyces aquaticus</name>
    <dbReference type="NCBI Taxonomy" id="1231657"/>
    <lineage>
        <taxon>Eukaryota</taxon>
        <taxon>Fungi</taxon>
        <taxon>Dikarya</taxon>
        <taxon>Ascomycota</taxon>
        <taxon>Pezizomycotina</taxon>
        <taxon>Dothideomycetes</taxon>
        <taxon>Pleosporomycetidae</taxon>
        <taxon>Pleosporales</taxon>
        <taxon>Lindgomycetaceae</taxon>
        <taxon>Clohesyomyces</taxon>
    </lineage>
</organism>
<feature type="region of interest" description="Disordered" evidence="1">
    <location>
        <begin position="81"/>
        <end position="157"/>
    </location>
</feature>
<accession>A0A1Y2AAS5</accession>
<dbReference type="EMBL" id="MCFA01000002">
    <property type="protein sequence ID" value="ORY19611.1"/>
    <property type="molecule type" value="Genomic_DNA"/>
</dbReference>
<evidence type="ECO:0000256" key="1">
    <source>
        <dbReference type="SAM" id="MobiDB-lite"/>
    </source>
</evidence>
<feature type="region of interest" description="Disordered" evidence="1">
    <location>
        <begin position="223"/>
        <end position="268"/>
    </location>
</feature>
<evidence type="ECO:0000313" key="3">
    <source>
        <dbReference type="Proteomes" id="UP000193144"/>
    </source>
</evidence>
<keyword evidence="3" id="KW-1185">Reference proteome</keyword>
<comment type="caution">
    <text evidence="2">The sequence shown here is derived from an EMBL/GenBank/DDBJ whole genome shotgun (WGS) entry which is preliminary data.</text>
</comment>
<dbReference type="AlphaFoldDB" id="A0A1Y2AAS5"/>
<feature type="compositionally biased region" description="Basic and acidic residues" evidence="1">
    <location>
        <begin position="91"/>
        <end position="106"/>
    </location>
</feature>
<evidence type="ECO:0000313" key="2">
    <source>
        <dbReference type="EMBL" id="ORY19611.1"/>
    </source>
</evidence>
<sequence>MPKNHGEYSPKHDAARHVFIPTANPRVRPASQLVRPQDVRRSIEMKENVSRARRPRTTRWYDIEIAPPTIARREAQRRVYGNTAAQTPNSRRPDLRHVTDVRDLERQPLNSGPPYSRHVTDVQNPDRQSSNSTRPDLRHVGNVRNLECQPSNPARPDLRHVTRTEELDHTRQAHNVGPVSGLSQQGLSTGRLKNKANAPVARPPGLLLQALKGRLKTDLQAKANEIPKPESNAAAPSTQTTSSLETPKQAVESRTVNSGHQMPSSSTQALSLQLVRSNLIKNDKGRVDGRKLPVPRATKARRQVFQENLKTKTLARPGGMVSAKSNRRPQKESFAMLAKDKSGSNQDISRRSWLLPEVPRFKDIVWPVLMEVNVAGHVVMPSSWPADESDYEEDIALSLSVDEDGDGGDSPLSMNRRPVVEKVFEELIDSGKLVSDDKGLRDRATGEAVVENKPKRKPKLKLSVRGQHGGTAGAQAFAVKKGCLKDAKAESRANGKPTGRASRRVRAKIVRFDMKKEVLEACERRHRLPFPI</sequence>
<proteinExistence type="predicted"/>
<name>A0A1Y2AAS5_9PLEO</name>
<protein>
    <submittedName>
        <fullName evidence="2">Uncharacterized protein</fullName>
    </submittedName>
</protein>
<reference evidence="2 3" key="1">
    <citation type="submission" date="2016-07" db="EMBL/GenBank/DDBJ databases">
        <title>Pervasive Adenine N6-methylation of Active Genes in Fungi.</title>
        <authorList>
            <consortium name="DOE Joint Genome Institute"/>
            <person name="Mondo S.J."/>
            <person name="Dannebaum R.O."/>
            <person name="Kuo R.C."/>
            <person name="Labutti K."/>
            <person name="Haridas S."/>
            <person name="Kuo A."/>
            <person name="Salamov A."/>
            <person name="Ahrendt S.R."/>
            <person name="Lipzen A."/>
            <person name="Sullivan W."/>
            <person name="Andreopoulos W.B."/>
            <person name="Clum A."/>
            <person name="Lindquist E."/>
            <person name="Daum C."/>
            <person name="Ramamoorthy G.K."/>
            <person name="Gryganskyi A."/>
            <person name="Culley D."/>
            <person name="Magnuson J.K."/>
            <person name="James T.Y."/>
            <person name="O'Malley M.A."/>
            <person name="Stajich J.E."/>
            <person name="Spatafora J.W."/>
            <person name="Visel A."/>
            <person name="Grigoriev I.V."/>
        </authorList>
    </citation>
    <scope>NUCLEOTIDE SEQUENCE [LARGE SCALE GENOMIC DNA]</scope>
    <source>
        <strain evidence="2 3">CBS 115471</strain>
    </source>
</reference>
<gene>
    <name evidence="2" type="ORF">BCR34DRAFT_582299</name>
</gene>
<feature type="compositionally biased region" description="Polar residues" evidence="1">
    <location>
        <begin position="234"/>
        <end position="268"/>
    </location>
</feature>
<feature type="region of interest" description="Disordered" evidence="1">
    <location>
        <begin position="168"/>
        <end position="187"/>
    </location>
</feature>
<feature type="compositionally biased region" description="Polar residues" evidence="1">
    <location>
        <begin position="121"/>
        <end position="134"/>
    </location>
</feature>